<protein>
    <submittedName>
        <fullName evidence="12">Variant surface glycoprotein</fullName>
    </submittedName>
</protein>
<evidence type="ECO:0000259" key="11">
    <source>
        <dbReference type="Pfam" id="PF13206"/>
    </source>
</evidence>
<keyword evidence="3" id="KW-1003">Cell membrane</keyword>
<feature type="signal peptide" evidence="10">
    <location>
        <begin position="1"/>
        <end position="27"/>
    </location>
</feature>
<dbReference type="Proteomes" id="UP000000702">
    <property type="component" value="Unassembled WGS sequence"/>
</dbReference>
<keyword evidence="4" id="KW-0336">GPI-anchor</keyword>
<sequence length="385" mass="40704">MKVLFGMRMKALVLGMVVVLSVGASMGTGHNEDAFDVLCNVLRSAEKVMNKSGQHSGRLKEALYGKPGGVVTVEKGQVSVKGNCNGQTNRGPVCTYYNGGRHGCFAESLAGTLLCTCTPGQRGGVFCGLGTPQNVNTWSGGSTPLEHRKDLFQKVWDEVRKKCPYGTEHEQGTREDDVGHLEKDVQRARDTLKQGLPFFYFGGRPGRNGPCSGAGPGDVCAAFHQGRSKGKHTVHIPWADTIKNVLPGINAALEPKAPHTVSAQATPAFSASTAPAIPIPSSSAESKESEVEPLETSTPTDTTSEEETEETHTPGTPSPEHPGSPKGRARRSTTEGPETTSTATEDTSNTDEPEILDPTAAPFPLADGADLLTPLGLFMAASSFF</sequence>
<reference evidence="13" key="1">
    <citation type="submission" date="2011-07" db="EMBL/GenBank/DDBJ databases">
        <title>Divergent evolution of antigenic variation in African trypanosomes.</title>
        <authorList>
            <person name="Jackson A.P."/>
            <person name="Berry A."/>
            <person name="Allison H.C."/>
            <person name="Burton P."/>
            <person name="Anderson J."/>
            <person name="Aslett M."/>
            <person name="Brown R."/>
            <person name="Corton N."/>
            <person name="Harris D."/>
            <person name="Hauser H."/>
            <person name="Gamble J."/>
            <person name="Gilderthorp R."/>
            <person name="McQuillan J."/>
            <person name="Quail M.A."/>
            <person name="Sanders M."/>
            <person name="Van Tonder A."/>
            <person name="Ginger M.L."/>
            <person name="Donelson J.E."/>
            <person name="Field M.C."/>
            <person name="Barry J.D."/>
            <person name="Berriman M."/>
            <person name="Hertz-Fowler C."/>
        </authorList>
    </citation>
    <scope>NUCLEOTIDE SEQUENCE [LARGE SCALE GENOMIC DNA]</scope>
    <source>
        <strain evidence="13">IL3000</strain>
    </source>
</reference>
<dbReference type="Pfam" id="PF13206">
    <property type="entry name" value="VSG_B"/>
    <property type="match status" value="1"/>
</dbReference>
<comment type="subcellular location">
    <subcellularLocation>
        <location evidence="2">Cell membrane</location>
        <topology evidence="2">Lipid-anchor</topology>
        <topology evidence="2">GPI-anchor</topology>
    </subcellularLocation>
</comment>
<reference evidence="12 13" key="2">
    <citation type="journal article" date="2012" name="Proc. Natl. Acad. Sci. U.S.A.">
        <title>Antigenic diversity is generated by distinct evolutionary mechanisms in African trypanosome species.</title>
        <authorList>
            <person name="Jackson A.P."/>
            <person name="Berry A."/>
            <person name="Aslett M."/>
            <person name="Allison H.C."/>
            <person name="Burton P."/>
            <person name="Vavrova-Anderson J."/>
            <person name="Brown R."/>
            <person name="Browne H."/>
            <person name="Corton N."/>
            <person name="Hauser H."/>
            <person name="Gamble J."/>
            <person name="Gilderthorp R."/>
            <person name="Marcello L."/>
            <person name="McQuillan J."/>
            <person name="Otto T.D."/>
            <person name="Quail M.A."/>
            <person name="Sanders M.J."/>
            <person name="van Tonder A."/>
            <person name="Ginger M.L."/>
            <person name="Field M.C."/>
            <person name="Barry J.D."/>
            <person name="Hertz-Fowler C."/>
            <person name="Berriman M."/>
        </authorList>
    </citation>
    <scope>NUCLEOTIDE SEQUENCE [LARGE SCALE GENOMIC DNA]</scope>
    <source>
        <strain evidence="12 13">IL3000</strain>
    </source>
</reference>
<evidence type="ECO:0000256" key="10">
    <source>
        <dbReference type="SAM" id="SignalP"/>
    </source>
</evidence>
<evidence type="ECO:0000256" key="8">
    <source>
        <dbReference type="ARBA" id="ARBA00023288"/>
    </source>
</evidence>
<feature type="compositionally biased region" description="Low complexity" evidence="9">
    <location>
        <begin position="273"/>
        <end position="284"/>
    </location>
</feature>
<keyword evidence="13" id="KW-1185">Reference proteome</keyword>
<evidence type="ECO:0000256" key="2">
    <source>
        <dbReference type="ARBA" id="ARBA00004609"/>
    </source>
</evidence>
<proteinExistence type="predicted"/>
<keyword evidence="6" id="KW-0472">Membrane</keyword>
<evidence type="ECO:0000256" key="3">
    <source>
        <dbReference type="ARBA" id="ARBA00022475"/>
    </source>
</evidence>
<dbReference type="GO" id="GO:0098552">
    <property type="term" value="C:side of membrane"/>
    <property type="evidence" value="ECO:0007669"/>
    <property type="project" value="UniProtKB-KW"/>
</dbReference>
<dbReference type="AlphaFoldDB" id="F9WBT0"/>
<organism evidence="12 13">
    <name type="scientific">Trypanosoma congolense (strain IL3000)</name>
    <dbReference type="NCBI Taxonomy" id="1068625"/>
    <lineage>
        <taxon>Eukaryota</taxon>
        <taxon>Discoba</taxon>
        <taxon>Euglenozoa</taxon>
        <taxon>Kinetoplastea</taxon>
        <taxon>Metakinetoplastina</taxon>
        <taxon>Trypanosomatida</taxon>
        <taxon>Trypanosomatidae</taxon>
        <taxon>Trypanosoma</taxon>
        <taxon>Nannomonas</taxon>
    </lineage>
</organism>
<keyword evidence="5 10" id="KW-0732">Signal</keyword>
<evidence type="ECO:0000256" key="4">
    <source>
        <dbReference type="ARBA" id="ARBA00022622"/>
    </source>
</evidence>
<feature type="chain" id="PRO_5003390121" evidence="10">
    <location>
        <begin position="28"/>
        <end position="385"/>
    </location>
</feature>
<accession>F9WBT0</accession>
<evidence type="ECO:0000313" key="13">
    <source>
        <dbReference type="Proteomes" id="UP000000702"/>
    </source>
</evidence>
<evidence type="ECO:0000256" key="1">
    <source>
        <dbReference type="ARBA" id="ARBA00002523"/>
    </source>
</evidence>
<evidence type="ECO:0000256" key="9">
    <source>
        <dbReference type="SAM" id="MobiDB-lite"/>
    </source>
</evidence>
<feature type="domain" description="Trypanosome variant surface glycoprotein B-type N-terminal" evidence="11">
    <location>
        <begin position="56"/>
        <end position="246"/>
    </location>
</feature>
<dbReference type="EMBL" id="CAEQ01001623">
    <property type="protein sequence ID" value="CCD14714.1"/>
    <property type="molecule type" value="Genomic_DNA"/>
</dbReference>
<evidence type="ECO:0000256" key="5">
    <source>
        <dbReference type="ARBA" id="ARBA00022729"/>
    </source>
</evidence>
<dbReference type="VEuPathDB" id="TriTrypDB:TcIL3000_0_53070"/>
<comment type="function">
    <text evidence="1">VSG forms a coat on the surface of the parasite. The trypanosome evades the immune response of the host by expressing a series of antigenically distinct VSGs from an estimated 1000 VSG genes.</text>
</comment>
<comment type="caution">
    <text evidence="12">The sequence shown here is derived from an EMBL/GenBank/DDBJ whole genome shotgun (WGS) entry which is preliminary data.</text>
</comment>
<dbReference type="GO" id="GO:0005886">
    <property type="term" value="C:plasma membrane"/>
    <property type="evidence" value="ECO:0007669"/>
    <property type="project" value="UniProtKB-SubCell"/>
</dbReference>
<gene>
    <name evidence="12" type="ORF">TCIL3000_0_53070</name>
</gene>
<dbReference type="InterPro" id="IPR025932">
    <property type="entry name" value="Trypano_VSG_B_N_dom"/>
</dbReference>
<evidence type="ECO:0000256" key="6">
    <source>
        <dbReference type="ARBA" id="ARBA00023136"/>
    </source>
</evidence>
<feature type="compositionally biased region" description="Low complexity" evidence="9">
    <location>
        <begin position="334"/>
        <end position="347"/>
    </location>
</feature>
<feature type="region of interest" description="Disordered" evidence="9">
    <location>
        <begin position="273"/>
        <end position="362"/>
    </location>
</feature>
<keyword evidence="8" id="KW-0449">Lipoprotein</keyword>
<evidence type="ECO:0000256" key="7">
    <source>
        <dbReference type="ARBA" id="ARBA00023180"/>
    </source>
</evidence>
<keyword evidence="7" id="KW-0325">Glycoprotein</keyword>
<name>F9WBT0_TRYCI</name>
<evidence type="ECO:0000313" key="12">
    <source>
        <dbReference type="EMBL" id="CCD14714.1"/>
    </source>
</evidence>